<keyword evidence="2" id="KW-1185">Reference proteome</keyword>
<dbReference type="Proteomes" id="UP000660339">
    <property type="component" value="Unassembled WGS sequence"/>
</dbReference>
<sequence>MITALLLVAAVGLTGCGPDELSMEEAEARYGKAPRPDSSITLDPDVVLIDGGPTAIRGIDPARMTITLDGDAGGVADLKPGKVLFASALAVGRVVRTAAEGDDVVVTIAPVDVTDVIRDGHLQFDEELSFGQASIVDAGTAPGGYEYTDISVKDDPSPATSAPAPASPAAFGRTVDDTALAVTAGFGLRQPGARVRKPAGEVEPEGDWKFGVVHDGNRLGLQATLDHKGTKINSEFHVTYDRPKFRADLTIRSNAIEVARDPQVILDGIQSIGIKIDSGSGQGLRGNGRWTVDVPAQLVSSQLLIYGVPMTLKVGFKLSVATAFSAKNSTLSAEGEWSVHGPIGGGKPPTLGTLKSITNSIRGTSLGINGFVWGAALTVKLGFGILALSAGPYAKLAATVGLTLGSDLAIVRCQSATLNVAASAGIGVDASEPAKKALGKVLGTAVDALKKIELKKHDIYRKTRNSPPLAICGG</sequence>
<protein>
    <submittedName>
        <fullName evidence="1">Uncharacterized protein</fullName>
    </submittedName>
</protein>
<accession>A0A8J3L8W3</accession>
<reference evidence="1" key="1">
    <citation type="submission" date="2021-01" db="EMBL/GenBank/DDBJ databases">
        <title>Whole genome shotgun sequence of Catellatospora methionotrophica NBRC 14553.</title>
        <authorList>
            <person name="Komaki H."/>
            <person name="Tamura T."/>
        </authorList>
    </citation>
    <scope>NUCLEOTIDE SEQUENCE</scope>
    <source>
        <strain evidence="1">NBRC 14553</strain>
    </source>
</reference>
<proteinExistence type="predicted"/>
<name>A0A8J3L8W3_9ACTN</name>
<evidence type="ECO:0000313" key="1">
    <source>
        <dbReference type="EMBL" id="GIG16557.1"/>
    </source>
</evidence>
<gene>
    <name evidence="1" type="ORF">Cme02nite_48890</name>
</gene>
<comment type="caution">
    <text evidence="1">The sequence shown here is derived from an EMBL/GenBank/DDBJ whole genome shotgun (WGS) entry which is preliminary data.</text>
</comment>
<dbReference type="EMBL" id="BONJ01000028">
    <property type="protein sequence ID" value="GIG16557.1"/>
    <property type="molecule type" value="Genomic_DNA"/>
</dbReference>
<dbReference type="AlphaFoldDB" id="A0A8J3L8W3"/>
<evidence type="ECO:0000313" key="2">
    <source>
        <dbReference type="Proteomes" id="UP000660339"/>
    </source>
</evidence>
<organism evidence="1 2">
    <name type="scientific">Catellatospora methionotrophica</name>
    <dbReference type="NCBI Taxonomy" id="121620"/>
    <lineage>
        <taxon>Bacteria</taxon>
        <taxon>Bacillati</taxon>
        <taxon>Actinomycetota</taxon>
        <taxon>Actinomycetes</taxon>
        <taxon>Micromonosporales</taxon>
        <taxon>Micromonosporaceae</taxon>
        <taxon>Catellatospora</taxon>
    </lineage>
</organism>